<evidence type="ECO:0000256" key="1">
    <source>
        <dbReference type="PROSITE-ProRule" id="PRU00339"/>
    </source>
</evidence>
<sequence>MEEARRKSAIKQLLGSSRIFLAPAEKPPQRPDLQGKLILQSKAAEHYRKGEEAAGKSQYEKAIVCFQKAVALQPEQVLGHRVHVSAGLYVSQAEAFLQLCDFQSAAAAYKQACDLQPGVFCPRLAFVYYLQGQCFLDQGLFDEALRAFSRAAEVKPSCRAYESRRLACLLAAGRLTDCLELLDGCISRSPTADLYVLRARLHKQLGQDAEAALGLSPACSDAAALLQQLLDAGEDARQQAVGRALSGQLHQALCLINVALELRPKDARLYLFRGTLFRRLKEFTAAIEDLIQTLELSEEDKSSSVHQEAPFQLVLTYNDFAVQCFGRGLYEEAIRLLNKAIEREKSLAGLYLNRGDCFFQQRDWCYALADYLQAEEMQPDEPAVRRRLAVTHNTLGTFCFQDGHFQDAVDEFSLAIRYNPTVSRYYESRSKAFRKLLRLRGAREDFICMLILDPSNEEVPPMLMNLFPGSSVSDVLDSPKGRAIRAKLTDTIQTWSSSHPERLSKSFQNMSVTNNNAASQSEAEMELSLCVNLQDAQMITNHLLGWKEKVKEPVPGRSGSHPPEPPTSSSRCSEGQTQQ</sequence>
<dbReference type="Proteomes" id="UP000677803">
    <property type="component" value="Unassembled WGS sequence"/>
</dbReference>
<organism evidence="3 4">
    <name type="scientific">Menidia menidia</name>
    <name type="common">Atlantic silverside</name>
    <dbReference type="NCBI Taxonomy" id="238744"/>
    <lineage>
        <taxon>Eukaryota</taxon>
        <taxon>Metazoa</taxon>
        <taxon>Chordata</taxon>
        <taxon>Craniata</taxon>
        <taxon>Vertebrata</taxon>
        <taxon>Euteleostomi</taxon>
        <taxon>Actinopterygii</taxon>
        <taxon>Neopterygii</taxon>
        <taxon>Teleostei</taxon>
        <taxon>Neoteleostei</taxon>
        <taxon>Acanthomorphata</taxon>
        <taxon>Ovalentaria</taxon>
        <taxon>Atherinomorphae</taxon>
        <taxon>Atheriniformes</taxon>
        <taxon>Atherinopsidae</taxon>
        <taxon>Menidiinae</taxon>
        <taxon>Menidia</taxon>
    </lineage>
</organism>
<feature type="repeat" description="TPR" evidence="1">
    <location>
        <begin position="267"/>
        <end position="300"/>
    </location>
</feature>
<dbReference type="SUPFAM" id="SSF48452">
    <property type="entry name" value="TPR-like"/>
    <property type="match status" value="1"/>
</dbReference>
<dbReference type="OrthoDB" id="1926212at2759"/>
<keyword evidence="1" id="KW-0802">TPR repeat</keyword>
<keyword evidence="4" id="KW-1185">Reference proteome</keyword>
<evidence type="ECO:0000313" key="3">
    <source>
        <dbReference type="EMBL" id="CAG5917533.1"/>
    </source>
</evidence>
<dbReference type="PANTHER" id="PTHR45153:SF1">
    <property type="entry name" value="TETRATRICOPEPTIDE REPEAT PROTEIN 16"/>
    <property type="match status" value="1"/>
</dbReference>
<feature type="compositionally biased region" description="Polar residues" evidence="2">
    <location>
        <begin position="567"/>
        <end position="579"/>
    </location>
</feature>
<feature type="repeat" description="TPR" evidence="1">
    <location>
        <begin position="125"/>
        <end position="158"/>
    </location>
</feature>
<dbReference type="EMBL" id="CAJRST010011112">
    <property type="protein sequence ID" value="CAG5917533.1"/>
    <property type="molecule type" value="Genomic_DNA"/>
</dbReference>
<accession>A0A8S4B1X9</accession>
<feature type="repeat" description="TPR" evidence="1">
    <location>
        <begin position="348"/>
        <end position="381"/>
    </location>
</feature>
<feature type="repeat" description="TPR" evidence="1">
    <location>
        <begin position="43"/>
        <end position="76"/>
    </location>
</feature>
<dbReference type="Pfam" id="PF13181">
    <property type="entry name" value="TPR_8"/>
    <property type="match status" value="1"/>
</dbReference>
<proteinExistence type="predicted"/>
<dbReference type="PROSITE" id="PS50005">
    <property type="entry name" value="TPR"/>
    <property type="match status" value="5"/>
</dbReference>
<feature type="repeat" description="TPR" evidence="1">
    <location>
        <begin position="389"/>
        <end position="422"/>
    </location>
</feature>
<reference evidence="3" key="1">
    <citation type="submission" date="2021-05" db="EMBL/GenBank/DDBJ databases">
        <authorList>
            <person name="Tigano A."/>
        </authorList>
    </citation>
    <scope>NUCLEOTIDE SEQUENCE</scope>
</reference>
<dbReference type="InterPro" id="IPR019734">
    <property type="entry name" value="TPR_rpt"/>
</dbReference>
<gene>
    <name evidence="3" type="ORF">MMEN_LOCUS10080</name>
</gene>
<protein>
    <submittedName>
        <fullName evidence="3">(Atlantic silverside) hypothetical protein</fullName>
    </submittedName>
</protein>
<name>A0A8S4B1X9_9TELE</name>
<dbReference type="Gene3D" id="1.25.40.10">
    <property type="entry name" value="Tetratricopeptide repeat domain"/>
    <property type="match status" value="5"/>
</dbReference>
<dbReference type="InterPro" id="IPR011990">
    <property type="entry name" value="TPR-like_helical_dom_sf"/>
</dbReference>
<evidence type="ECO:0000313" key="4">
    <source>
        <dbReference type="Proteomes" id="UP000677803"/>
    </source>
</evidence>
<comment type="caution">
    <text evidence="3">The sequence shown here is derived from an EMBL/GenBank/DDBJ whole genome shotgun (WGS) entry which is preliminary data.</text>
</comment>
<dbReference type="PANTHER" id="PTHR45153">
    <property type="entry name" value="TETRATRICOPEPTIDE REPEAT PROTEIN 16"/>
    <property type="match status" value="1"/>
</dbReference>
<dbReference type="SMART" id="SM00028">
    <property type="entry name" value="TPR"/>
    <property type="match status" value="8"/>
</dbReference>
<dbReference type="AlphaFoldDB" id="A0A8S4B1X9"/>
<dbReference type="Pfam" id="PF13432">
    <property type="entry name" value="TPR_16"/>
    <property type="match status" value="2"/>
</dbReference>
<evidence type="ECO:0000256" key="2">
    <source>
        <dbReference type="SAM" id="MobiDB-lite"/>
    </source>
</evidence>
<feature type="region of interest" description="Disordered" evidence="2">
    <location>
        <begin position="549"/>
        <end position="579"/>
    </location>
</feature>